<dbReference type="AlphaFoldDB" id="A0AAU7P1J5"/>
<dbReference type="SUPFAM" id="SSF52540">
    <property type="entry name" value="P-loop containing nucleoside triphosphate hydrolases"/>
    <property type="match status" value="1"/>
</dbReference>
<dbReference type="Proteomes" id="UP001225378">
    <property type="component" value="Plasmid unnamed2"/>
</dbReference>
<dbReference type="KEGG" id="mech:Q9L42_020530"/>
<gene>
    <name evidence="1" type="ORF">Q9L42_020530</name>
</gene>
<evidence type="ECO:0000313" key="1">
    <source>
        <dbReference type="EMBL" id="XBS22701.1"/>
    </source>
</evidence>
<dbReference type="EMBL" id="CP157744">
    <property type="protein sequence ID" value="XBS22701.1"/>
    <property type="molecule type" value="Genomic_DNA"/>
</dbReference>
<keyword evidence="2" id="KW-1185">Reference proteome</keyword>
<sequence length="296" mass="32910">MMDSNVVVIGLSGLAGSGKDTAAIYMAEEYRFHQIAFADPMRAGVKALFGLPESYFKTGNKDKIIPSIGQSTRHLLQRFGTSFGCAMLGESIWTDVARQRISSLQKHHGVDRIVISDVRTENEAAMIRHYPDGKVFHIKRDKRCPGAGLGISKGVLPPIQSTRKEKPSLRHALKNGLIAAFDLEEQHFSPANIDLVIPWIGKSPFQLIKILGTQFGFDLLIANLVELTEPSHFLNQQIDLRLPNKHKTEAGVELHAGDEILENNGDYDELYESINYLLSSKLSLERPSHFENACSC</sequence>
<dbReference type="RefSeq" id="WP_305910545.1">
    <property type="nucleotide sequence ID" value="NZ_CP157744.1"/>
</dbReference>
<reference evidence="1 2" key="1">
    <citation type="journal article" date="2024" name="Microbiology">
        <title>Methylomarinum rosea sp. nov., a novel halophilic methanotrophic bacterium from the hypersaline Lake Elton.</title>
        <authorList>
            <person name="Suleimanov R.Z."/>
            <person name="Oshkin I.Y."/>
            <person name="Danilova O.V."/>
            <person name="Suzina N.E."/>
            <person name="Dedysh S.N."/>
        </authorList>
    </citation>
    <scope>NUCLEOTIDE SEQUENCE [LARGE SCALE GENOMIC DNA]</scope>
    <source>
        <strain evidence="1 2">Ch1-1</strain>
        <plasmid evidence="2">unnamed2</plasmid>
    </source>
</reference>
<evidence type="ECO:0008006" key="3">
    <source>
        <dbReference type="Google" id="ProtNLM"/>
    </source>
</evidence>
<dbReference type="InterPro" id="IPR048444">
    <property type="entry name" value="DNMK"/>
</dbReference>
<dbReference type="InterPro" id="IPR027417">
    <property type="entry name" value="P-loop_NTPase"/>
</dbReference>
<accession>A0AAU7P1J5</accession>
<organism evidence="1 2">
    <name type="scientific">Methylomarinum roseum</name>
    <dbReference type="NCBI Taxonomy" id="3067653"/>
    <lineage>
        <taxon>Bacteria</taxon>
        <taxon>Pseudomonadati</taxon>
        <taxon>Pseudomonadota</taxon>
        <taxon>Gammaproteobacteria</taxon>
        <taxon>Methylococcales</taxon>
        <taxon>Methylococcaceae</taxon>
        <taxon>Methylomarinum</taxon>
    </lineage>
</organism>
<evidence type="ECO:0000313" key="2">
    <source>
        <dbReference type="Proteomes" id="UP001225378"/>
    </source>
</evidence>
<dbReference type="Gene3D" id="3.40.50.300">
    <property type="entry name" value="P-loop containing nucleotide triphosphate hydrolases"/>
    <property type="match status" value="1"/>
</dbReference>
<geneLocation type="plasmid" evidence="1 2">
    <name>unnamed2</name>
</geneLocation>
<name>A0AAU7P1J5_9GAMM</name>
<protein>
    <recommendedName>
        <fullName evidence="3">Deoxynucleotide monophosphate kinase</fullName>
    </recommendedName>
</protein>
<proteinExistence type="predicted"/>
<keyword evidence="1" id="KW-0614">Plasmid</keyword>
<dbReference type="Pfam" id="PF21448">
    <property type="entry name" value="DNMK"/>
    <property type="match status" value="1"/>
</dbReference>